<evidence type="ECO:0000256" key="7">
    <source>
        <dbReference type="ARBA" id="ARBA00023004"/>
    </source>
</evidence>
<dbReference type="InterPro" id="IPR017900">
    <property type="entry name" value="4Fe4S_Fe_S_CS"/>
</dbReference>
<evidence type="ECO:0000256" key="1">
    <source>
        <dbReference type="ARBA" id="ARBA00001966"/>
    </source>
</evidence>
<dbReference type="GO" id="GO:0009055">
    <property type="term" value="F:electron transfer activity"/>
    <property type="evidence" value="ECO:0007669"/>
    <property type="project" value="UniProtKB-UniRule"/>
</dbReference>
<feature type="domain" description="4Fe-4S ferredoxin-type" evidence="10">
    <location>
        <begin position="4"/>
        <end position="32"/>
    </location>
</feature>
<evidence type="ECO:0000256" key="3">
    <source>
        <dbReference type="ARBA" id="ARBA00022448"/>
    </source>
</evidence>
<dbReference type="PROSITE" id="PS00198">
    <property type="entry name" value="4FE4S_FER_1"/>
    <property type="match status" value="1"/>
</dbReference>
<sequence length="66" mass="7398">MAHRVPILDLGRCVGCEACLELCPEVFKISESGYIEVEDLDSYPEDCIQEAINCCPTDCISWQESQ</sequence>
<evidence type="ECO:0000256" key="6">
    <source>
        <dbReference type="ARBA" id="ARBA00022982"/>
    </source>
</evidence>
<dbReference type="InterPro" id="IPR001080">
    <property type="entry name" value="3Fe4S_ferredoxin"/>
</dbReference>
<evidence type="ECO:0000256" key="9">
    <source>
        <dbReference type="RuleBase" id="RU368020"/>
    </source>
</evidence>
<keyword evidence="8 9" id="KW-0411">Iron-sulfur</keyword>
<dbReference type="InterPro" id="IPR052395">
    <property type="entry name" value="ET_Ferredoxin"/>
</dbReference>
<keyword evidence="12" id="KW-1185">Reference proteome</keyword>
<protein>
    <recommendedName>
        <fullName evidence="9">Ferredoxin</fullName>
    </recommendedName>
</protein>
<proteinExistence type="predicted"/>
<dbReference type="GO" id="GO:0051539">
    <property type="term" value="F:4 iron, 4 sulfur cluster binding"/>
    <property type="evidence" value="ECO:0007669"/>
    <property type="project" value="UniProtKB-KW"/>
</dbReference>
<name>A0A9W6FWM2_9BACT</name>
<evidence type="ECO:0000313" key="11">
    <source>
        <dbReference type="EMBL" id="GLI36261.1"/>
    </source>
</evidence>
<dbReference type="PANTHER" id="PTHR39163">
    <property type="entry name" value="FERREDOXIN"/>
    <property type="match status" value="1"/>
</dbReference>
<reference evidence="11" key="1">
    <citation type="submission" date="2022-12" db="EMBL/GenBank/DDBJ databases">
        <title>Reference genome sequencing for broad-spectrum identification of bacterial and archaeal isolates by mass spectrometry.</title>
        <authorList>
            <person name="Sekiguchi Y."/>
            <person name="Tourlousse D.M."/>
        </authorList>
    </citation>
    <scope>NUCLEOTIDE SEQUENCE</scope>
    <source>
        <strain evidence="11">ASRB1</strain>
    </source>
</reference>
<dbReference type="Proteomes" id="UP001144372">
    <property type="component" value="Unassembled WGS sequence"/>
</dbReference>
<dbReference type="AlphaFoldDB" id="A0A9W6FWM2"/>
<keyword evidence="7 9" id="KW-0408">Iron</keyword>
<evidence type="ECO:0000313" key="12">
    <source>
        <dbReference type="Proteomes" id="UP001144372"/>
    </source>
</evidence>
<keyword evidence="5 9" id="KW-0479">Metal-binding</keyword>
<comment type="cofactor">
    <cofactor evidence="1">
        <name>[4Fe-4S] cluster</name>
        <dbReference type="ChEBI" id="CHEBI:49883"/>
    </cofactor>
</comment>
<accession>A0A9W6FWM2</accession>
<evidence type="ECO:0000256" key="4">
    <source>
        <dbReference type="ARBA" id="ARBA00022485"/>
    </source>
</evidence>
<comment type="function">
    <text evidence="2 9">Ferredoxins are iron-sulfur proteins that transfer electrons in a wide variety of metabolic reactions.</text>
</comment>
<dbReference type="Gene3D" id="3.30.70.20">
    <property type="match status" value="1"/>
</dbReference>
<keyword evidence="6 9" id="KW-0249">Electron transport</keyword>
<gene>
    <name evidence="11" type="ORF">DAMNIGENAA_36940</name>
</gene>
<dbReference type="InterPro" id="IPR017896">
    <property type="entry name" value="4Fe4S_Fe-S-bd"/>
</dbReference>
<dbReference type="Pfam" id="PF13370">
    <property type="entry name" value="Fer4_13"/>
    <property type="match status" value="1"/>
</dbReference>
<dbReference type="PANTHER" id="PTHR39163:SF1">
    <property type="entry name" value="FERREDOXIN"/>
    <property type="match status" value="1"/>
</dbReference>
<evidence type="ECO:0000256" key="2">
    <source>
        <dbReference type="ARBA" id="ARBA00003532"/>
    </source>
</evidence>
<dbReference type="EMBL" id="BSDR01000001">
    <property type="protein sequence ID" value="GLI36261.1"/>
    <property type="molecule type" value="Genomic_DNA"/>
</dbReference>
<organism evidence="11 12">
    <name type="scientific">Desulforhabdus amnigena</name>
    <dbReference type="NCBI Taxonomy" id="40218"/>
    <lineage>
        <taxon>Bacteria</taxon>
        <taxon>Pseudomonadati</taxon>
        <taxon>Thermodesulfobacteriota</taxon>
        <taxon>Syntrophobacteria</taxon>
        <taxon>Syntrophobacterales</taxon>
        <taxon>Syntrophobacteraceae</taxon>
        <taxon>Desulforhabdus</taxon>
    </lineage>
</organism>
<comment type="caution">
    <text evidence="11">The sequence shown here is derived from an EMBL/GenBank/DDBJ whole genome shotgun (WGS) entry which is preliminary data.</text>
</comment>
<evidence type="ECO:0000256" key="5">
    <source>
        <dbReference type="ARBA" id="ARBA00022723"/>
    </source>
</evidence>
<keyword evidence="3 9" id="KW-0813">Transport</keyword>
<evidence type="ECO:0000259" key="10">
    <source>
        <dbReference type="PROSITE" id="PS51379"/>
    </source>
</evidence>
<dbReference type="RefSeq" id="WP_281796537.1">
    <property type="nucleotide sequence ID" value="NZ_BSDR01000001.1"/>
</dbReference>
<dbReference type="GO" id="GO:0005506">
    <property type="term" value="F:iron ion binding"/>
    <property type="evidence" value="ECO:0007669"/>
    <property type="project" value="UniProtKB-UniRule"/>
</dbReference>
<dbReference type="SUPFAM" id="SSF54862">
    <property type="entry name" value="4Fe-4S ferredoxins"/>
    <property type="match status" value="1"/>
</dbReference>
<dbReference type="PRINTS" id="PR00352">
    <property type="entry name" value="3FE4SFRDOXIN"/>
</dbReference>
<dbReference type="PROSITE" id="PS51379">
    <property type="entry name" value="4FE4S_FER_2"/>
    <property type="match status" value="1"/>
</dbReference>
<evidence type="ECO:0000256" key="8">
    <source>
        <dbReference type="ARBA" id="ARBA00023014"/>
    </source>
</evidence>
<keyword evidence="4" id="KW-0004">4Fe-4S</keyword>